<evidence type="ECO:0008006" key="4">
    <source>
        <dbReference type="Google" id="ProtNLM"/>
    </source>
</evidence>
<comment type="caution">
    <text evidence="2">The sequence shown here is derived from an EMBL/GenBank/DDBJ whole genome shotgun (WGS) entry which is preliminary data.</text>
</comment>
<feature type="compositionally biased region" description="Polar residues" evidence="1">
    <location>
        <begin position="23"/>
        <end position="42"/>
    </location>
</feature>
<proteinExistence type="predicted"/>
<reference evidence="2" key="1">
    <citation type="submission" date="2021-10" db="EMBL/GenBank/DDBJ databases">
        <authorList>
            <person name="Criscuolo A."/>
        </authorList>
    </citation>
    <scope>NUCLEOTIDE SEQUENCE</scope>
    <source>
        <strain evidence="2">CIP111885</strain>
    </source>
</reference>
<evidence type="ECO:0000313" key="2">
    <source>
        <dbReference type="EMBL" id="CAG9610519.1"/>
    </source>
</evidence>
<protein>
    <recommendedName>
        <fullName evidence="4">DUF4025 domain-containing protein</fullName>
    </recommendedName>
</protein>
<name>A0A9C7GDP4_9BACI</name>
<accession>A0A9C7GDP4</accession>
<dbReference type="RefSeq" id="WP_230498881.1">
    <property type="nucleotide sequence ID" value="NZ_CAKJTG010000039.1"/>
</dbReference>
<gene>
    <name evidence="2" type="ORF">NEOCIP111885_04294</name>
</gene>
<feature type="region of interest" description="Disordered" evidence="1">
    <location>
        <begin position="1"/>
        <end position="52"/>
    </location>
</feature>
<evidence type="ECO:0000313" key="3">
    <source>
        <dbReference type="Proteomes" id="UP000789845"/>
    </source>
</evidence>
<keyword evidence="3" id="KW-1185">Reference proteome</keyword>
<sequence length="52" mass="5699">MKQDQQTNENIGSIMKPEFAGTDAQQVKQEIQKDVSNGQGAMTSREAGAMRD</sequence>
<feature type="compositionally biased region" description="Polar residues" evidence="1">
    <location>
        <begin position="1"/>
        <end position="11"/>
    </location>
</feature>
<organism evidence="2 3">
    <name type="scientific">Pseudoneobacillus rhizosphaerae</name>
    <dbReference type="NCBI Taxonomy" id="2880968"/>
    <lineage>
        <taxon>Bacteria</taxon>
        <taxon>Bacillati</taxon>
        <taxon>Bacillota</taxon>
        <taxon>Bacilli</taxon>
        <taxon>Bacillales</taxon>
        <taxon>Bacillaceae</taxon>
        <taxon>Pseudoneobacillus</taxon>
    </lineage>
</organism>
<dbReference type="Proteomes" id="UP000789845">
    <property type="component" value="Unassembled WGS sequence"/>
</dbReference>
<dbReference type="AlphaFoldDB" id="A0A9C7GDP4"/>
<evidence type="ECO:0000256" key="1">
    <source>
        <dbReference type="SAM" id="MobiDB-lite"/>
    </source>
</evidence>
<dbReference type="EMBL" id="CAKJTG010000039">
    <property type="protein sequence ID" value="CAG9610519.1"/>
    <property type="molecule type" value="Genomic_DNA"/>
</dbReference>